<dbReference type="GO" id="GO:0016491">
    <property type="term" value="F:oxidoreductase activity"/>
    <property type="evidence" value="ECO:0007669"/>
    <property type="project" value="InterPro"/>
</dbReference>
<evidence type="ECO:0000259" key="1">
    <source>
        <dbReference type="Pfam" id="PF01493"/>
    </source>
</evidence>
<evidence type="ECO:0000313" key="2">
    <source>
        <dbReference type="EMBL" id="MBC8560602.1"/>
    </source>
</evidence>
<dbReference type="RefSeq" id="WP_249295668.1">
    <property type="nucleotide sequence ID" value="NZ_JACRSV010000003.1"/>
</dbReference>
<feature type="domain" description="Glutamate synthase alpha subunit C-terminal" evidence="1">
    <location>
        <begin position="17"/>
        <end position="177"/>
    </location>
</feature>
<dbReference type="AlphaFoldDB" id="A0A926E5G0"/>
<keyword evidence="3" id="KW-1185">Reference proteome</keyword>
<dbReference type="Pfam" id="PF01493">
    <property type="entry name" value="GXGXG"/>
    <property type="match status" value="1"/>
</dbReference>
<accession>A0A926E5G0</accession>
<comment type="caution">
    <text evidence="2">The sequence shown here is derived from an EMBL/GenBank/DDBJ whole genome shotgun (WGS) entry which is preliminary data.</text>
</comment>
<dbReference type="Proteomes" id="UP000610760">
    <property type="component" value="Unassembled WGS sequence"/>
</dbReference>
<dbReference type="InterPro" id="IPR012061">
    <property type="entry name" value="Glu_synth_lsu_3"/>
</dbReference>
<organism evidence="2 3">
    <name type="scientific">Fumia xinanensis</name>
    <dbReference type="NCBI Taxonomy" id="2763659"/>
    <lineage>
        <taxon>Bacteria</taxon>
        <taxon>Bacillati</taxon>
        <taxon>Bacillota</taxon>
        <taxon>Clostridia</taxon>
        <taxon>Eubacteriales</taxon>
        <taxon>Oscillospiraceae</taxon>
        <taxon>Fumia</taxon>
    </lineage>
</organism>
<dbReference type="EMBL" id="JACRSV010000003">
    <property type="protein sequence ID" value="MBC8560602.1"/>
    <property type="molecule type" value="Genomic_DNA"/>
</dbReference>
<dbReference type="InterPro" id="IPR036485">
    <property type="entry name" value="Glu_synth_asu_C_sf"/>
</dbReference>
<dbReference type="PIRSF" id="PIRSF006519">
    <property type="entry name" value="GOGAT_dom3"/>
    <property type="match status" value="1"/>
</dbReference>
<protein>
    <submittedName>
        <fullName evidence="2">Glutamate synthase</fullName>
    </submittedName>
</protein>
<name>A0A926E5G0_9FIRM</name>
<proteinExistence type="predicted"/>
<reference evidence="2" key="1">
    <citation type="submission" date="2020-08" db="EMBL/GenBank/DDBJ databases">
        <title>Genome public.</title>
        <authorList>
            <person name="Liu C."/>
            <person name="Sun Q."/>
        </authorList>
    </citation>
    <scope>NUCLEOTIDE SEQUENCE</scope>
    <source>
        <strain evidence="2">NSJ-33</strain>
    </source>
</reference>
<dbReference type="PANTHER" id="PTHR39673">
    <property type="entry name" value="TUNGSTEN FORMYLMETHANOFURAN DEHYDROGENASE, SUBUNIT C (FWDC)"/>
    <property type="match status" value="1"/>
</dbReference>
<gene>
    <name evidence="2" type="ORF">H8710_11060</name>
</gene>
<evidence type="ECO:0000313" key="3">
    <source>
        <dbReference type="Proteomes" id="UP000610760"/>
    </source>
</evidence>
<sequence length="240" mass="25890">MNIVADDMHFRDLNEKIRNTKDTKIRIKSCVGQRYIGSGLNGKEIVIEGIPGNALGAYLNGSVIRTTGNVQDATGDTMNGGAIYVHGSSGDATGYAMRGGKIFVKGDTGYRTGIHIKAYEEHKPTIIIGGAAGSFLGEYQAGGNIVVLGLNSGGKPPVGYFCGTGMHGGKIYLRCDTLPQDLPAQVSARDATAEDMEEIDSDLSEFCKEFQLDKKKILKNHFFVLTANTKNPYKQLYTQN</sequence>
<dbReference type="InterPro" id="IPR002489">
    <property type="entry name" value="Glu_synth_asu_C"/>
</dbReference>
<dbReference type="PANTHER" id="PTHR39673:SF5">
    <property type="entry name" value="TUNGSTEN-CONTAINING FORMYLMETHANOFURAN DEHYDROGENASE 2 SUBUNIT C"/>
    <property type="match status" value="1"/>
</dbReference>
<dbReference type="Gene3D" id="2.160.20.60">
    <property type="entry name" value="Glutamate synthase, alpha subunit, C-terminal domain"/>
    <property type="match status" value="1"/>
</dbReference>
<dbReference type="SUPFAM" id="SSF69336">
    <property type="entry name" value="Alpha subunit of glutamate synthase, C-terminal domain"/>
    <property type="match status" value="1"/>
</dbReference>